<dbReference type="GO" id="GO:0030254">
    <property type="term" value="P:protein secretion by the type III secretion system"/>
    <property type="evidence" value="ECO:0007669"/>
    <property type="project" value="InterPro"/>
</dbReference>
<sequence>MKSLAEYKSFISEVRKFTGIDSFTADEEGLVSMRVDDKYNVNFQYIEGTRRFLCFVEVCTLERNTPSAVYRDLMAGALFGKETSGGYFTLDPSTDTLIYNYFFDGDDAAEDIEGFIRCIEQIMQLCDIWIDRINLFDENVHKAEEQKELNNIGLLS</sequence>
<dbReference type="Proteomes" id="UP000243374">
    <property type="component" value="Unassembled WGS sequence"/>
</dbReference>
<reference evidence="1 2" key="1">
    <citation type="submission" date="2016-10" db="EMBL/GenBank/DDBJ databases">
        <authorList>
            <person name="Varghese N."/>
            <person name="Submissions S."/>
        </authorList>
    </citation>
    <scope>NUCLEOTIDE SEQUENCE [LARGE SCALE GENOMIC DNA]</scope>
    <source>
        <strain evidence="1 2">22B</strain>
    </source>
</reference>
<dbReference type="AlphaFoldDB" id="A0A662ZA16"/>
<keyword evidence="2" id="KW-1185">Reference proteome</keyword>
<dbReference type="InterPro" id="IPR010261">
    <property type="entry name" value="Tir_chaperone"/>
</dbReference>
<dbReference type="CDD" id="cd16364">
    <property type="entry name" value="T3SC_I-like"/>
    <property type="match status" value="1"/>
</dbReference>
<dbReference type="Pfam" id="PF05932">
    <property type="entry name" value="CesT"/>
    <property type="match status" value="1"/>
</dbReference>
<dbReference type="OrthoDB" id="7062776at2"/>
<dbReference type="SUPFAM" id="SSF69635">
    <property type="entry name" value="Type III secretory system chaperone-like"/>
    <property type="match status" value="1"/>
</dbReference>
<organism evidence="1 2">
    <name type="scientific">Succinivibrio dextrinosolvens</name>
    <dbReference type="NCBI Taxonomy" id="83771"/>
    <lineage>
        <taxon>Bacteria</taxon>
        <taxon>Pseudomonadati</taxon>
        <taxon>Pseudomonadota</taxon>
        <taxon>Gammaproteobacteria</taxon>
        <taxon>Aeromonadales</taxon>
        <taxon>Succinivibrionaceae</taxon>
        <taxon>Succinivibrio</taxon>
    </lineage>
</organism>
<gene>
    <name evidence="1" type="ORF">SAMN04487865_101221</name>
</gene>
<dbReference type="Gene3D" id="3.30.1460.10">
    <property type="match status" value="1"/>
</dbReference>
<dbReference type="EMBL" id="FOSF01000012">
    <property type="protein sequence ID" value="SFJ98958.1"/>
    <property type="molecule type" value="Genomic_DNA"/>
</dbReference>
<evidence type="ECO:0000313" key="2">
    <source>
        <dbReference type="Proteomes" id="UP000243374"/>
    </source>
</evidence>
<protein>
    <submittedName>
        <fullName evidence="1">Tir chaperone protein (CesT) family protein</fullName>
    </submittedName>
</protein>
<name>A0A662ZA16_9GAMM</name>
<proteinExistence type="predicted"/>
<dbReference type="RefSeq" id="WP_074840012.1">
    <property type="nucleotide sequence ID" value="NZ_CP047056.1"/>
</dbReference>
<accession>A0A662ZA16</accession>
<evidence type="ECO:0000313" key="1">
    <source>
        <dbReference type="EMBL" id="SFJ98958.1"/>
    </source>
</evidence>